<keyword evidence="1" id="KW-0175">Coiled coil</keyword>
<dbReference type="GeneID" id="31006503"/>
<evidence type="ECO:0000256" key="1">
    <source>
        <dbReference type="SAM" id="Coils"/>
    </source>
</evidence>
<keyword evidence="3" id="KW-1185">Reference proteome</keyword>
<gene>
    <name evidence="2" type="ORF">UA08_06748</name>
</gene>
<accession>A0A225ATM8</accession>
<feature type="coiled-coil region" evidence="1">
    <location>
        <begin position="53"/>
        <end position="80"/>
    </location>
</feature>
<dbReference type="AlphaFoldDB" id="A0A225ATM8"/>
<dbReference type="RefSeq" id="XP_020118407.1">
    <property type="nucleotide sequence ID" value="XM_020269059.1"/>
</dbReference>
<sequence>MPANAQSERSDAAGGSSSKTSLLWAYQLRREHVHLVERIDGMDFRLVSCTNKTETHEQNLANLETLVRSLQAENYTVKNEVTLMRTKLATRIENISQQISAIVNDGAMKDATEKLETGVRDMGLQVSELSNRMSEFKADIAKVTTGVTRNIEHQEPRQTALESRQDNLELKKTEPEPVQIETKPRLLVMLQYKKQKARTRQSMEALTEVINTPDSIIDQAGLSTLTDSYVPDFMPLPANDHTLQLEAISREIRQGARSLNDYFVFTSQLRCQLPRRKQEGHIVEAFFDGITSDDGFKTSLEEYLNEFGWVWSNLEIFCKPRALRKKRKPIYNIRSKTKGNAHTRGDASIYGDVD</sequence>
<comment type="caution">
    <text evidence="2">The sequence shown here is derived from an EMBL/GenBank/DDBJ whole genome shotgun (WGS) entry which is preliminary data.</text>
</comment>
<evidence type="ECO:0000313" key="3">
    <source>
        <dbReference type="Proteomes" id="UP000214365"/>
    </source>
</evidence>
<dbReference type="OrthoDB" id="4225570at2759"/>
<protein>
    <submittedName>
        <fullName evidence="2">Uncharacterized protein</fullName>
    </submittedName>
</protein>
<organism evidence="2 3">
    <name type="scientific">Talaromyces atroroseus</name>
    <dbReference type="NCBI Taxonomy" id="1441469"/>
    <lineage>
        <taxon>Eukaryota</taxon>
        <taxon>Fungi</taxon>
        <taxon>Dikarya</taxon>
        <taxon>Ascomycota</taxon>
        <taxon>Pezizomycotina</taxon>
        <taxon>Eurotiomycetes</taxon>
        <taxon>Eurotiomycetidae</taxon>
        <taxon>Eurotiales</taxon>
        <taxon>Trichocomaceae</taxon>
        <taxon>Talaromyces</taxon>
        <taxon>Talaromyces sect. Trachyspermi</taxon>
    </lineage>
</organism>
<proteinExistence type="predicted"/>
<evidence type="ECO:0000313" key="2">
    <source>
        <dbReference type="EMBL" id="OKL58286.1"/>
    </source>
</evidence>
<name>A0A225ATM8_TALAT</name>
<dbReference type="Proteomes" id="UP000214365">
    <property type="component" value="Unassembled WGS sequence"/>
</dbReference>
<reference evidence="2 3" key="1">
    <citation type="submission" date="2015-06" db="EMBL/GenBank/DDBJ databases">
        <title>Talaromyces atroroseus IBT 11181 draft genome.</title>
        <authorList>
            <person name="Rasmussen K.B."/>
            <person name="Rasmussen S."/>
            <person name="Petersen B."/>
            <person name="Sicheritz-Ponten T."/>
            <person name="Mortensen U.H."/>
            <person name="Thrane U."/>
        </authorList>
    </citation>
    <scope>NUCLEOTIDE SEQUENCE [LARGE SCALE GENOMIC DNA]</scope>
    <source>
        <strain evidence="2 3">IBT 11181</strain>
    </source>
</reference>
<dbReference type="EMBL" id="LFMY01000010">
    <property type="protein sequence ID" value="OKL58286.1"/>
    <property type="molecule type" value="Genomic_DNA"/>
</dbReference>